<proteinExistence type="predicted"/>
<protein>
    <submittedName>
        <fullName evidence="1">Peroxiredoxin</fullName>
    </submittedName>
</protein>
<reference evidence="1" key="1">
    <citation type="submission" date="2017-10" db="EMBL/GenBank/DDBJ databases">
        <title>Whole genome sequencing of members of genus Pseudoxanthomonas.</title>
        <authorList>
            <person name="Kumar S."/>
            <person name="Bansal K."/>
            <person name="Kaur A."/>
            <person name="Patil P."/>
            <person name="Sharma S."/>
            <person name="Patil P.B."/>
        </authorList>
    </citation>
    <scope>NUCLEOTIDE SEQUENCE</scope>
    <source>
        <strain evidence="1">DSM 22914</strain>
    </source>
</reference>
<dbReference type="Pfam" id="PF02566">
    <property type="entry name" value="OsmC"/>
    <property type="match status" value="1"/>
</dbReference>
<dbReference type="AlphaFoldDB" id="A0A921TEF7"/>
<evidence type="ECO:0000313" key="1">
    <source>
        <dbReference type="EMBL" id="KAF1689662.1"/>
    </source>
</evidence>
<comment type="caution">
    <text evidence="1">The sequence shown here is derived from an EMBL/GenBank/DDBJ whole genome shotgun (WGS) entry which is preliminary data.</text>
</comment>
<organism evidence="1 2">
    <name type="scientific">Pseudoxanthomonas taiwanensis</name>
    <dbReference type="NCBI Taxonomy" id="176598"/>
    <lineage>
        <taxon>Bacteria</taxon>
        <taxon>Pseudomonadati</taxon>
        <taxon>Pseudomonadota</taxon>
        <taxon>Gammaproteobacteria</taxon>
        <taxon>Lysobacterales</taxon>
        <taxon>Lysobacteraceae</taxon>
        <taxon>Pseudoxanthomonas</taxon>
    </lineage>
</organism>
<gene>
    <name evidence="1" type="ORF">CR938_05055</name>
</gene>
<dbReference type="Gene3D" id="3.30.300.20">
    <property type="match status" value="1"/>
</dbReference>
<dbReference type="Proteomes" id="UP000717981">
    <property type="component" value="Unassembled WGS sequence"/>
</dbReference>
<dbReference type="InterPro" id="IPR015946">
    <property type="entry name" value="KH_dom-like_a/b"/>
</dbReference>
<sequence length="159" mass="17503">MSTDTPIRIRLEQDSDYAFRILFDDTALDPLLTDEPAPLGHDRGPNPSRLLLAAVANCLAASLLFALRKHRNTPGPLHAEICALPTRNEQGRWRIASAKATLHLPGHNADYHNLDRVLAQFEDFCVVTQSVRQGINVEVRVVDGEGRVLLGDKSFEAGA</sequence>
<dbReference type="EMBL" id="PDWK01000017">
    <property type="protein sequence ID" value="KAF1689662.1"/>
    <property type="molecule type" value="Genomic_DNA"/>
</dbReference>
<name>A0A921TEF7_9GAMM</name>
<keyword evidence="2" id="KW-1185">Reference proteome</keyword>
<evidence type="ECO:0000313" key="2">
    <source>
        <dbReference type="Proteomes" id="UP000717981"/>
    </source>
</evidence>
<dbReference type="OrthoDB" id="5297623at2"/>
<accession>A0A921TEF7</accession>
<dbReference type="InterPro" id="IPR003718">
    <property type="entry name" value="OsmC/Ohr_fam"/>
</dbReference>
<dbReference type="SUPFAM" id="SSF82784">
    <property type="entry name" value="OsmC-like"/>
    <property type="match status" value="1"/>
</dbReference>
<dbReference type="RefSeq" id="WP_162123953.1">
    <property type="nucleotide sequence ID" value="NZ_PDWK01000017.1"/>
</dbReference>
<dbReference type="InterPro" id="IPR036102">
    <property type="entry name" value="OsmC/Ohrsf"/>
</dbReference>